<feature type="region of interest" description="Disordered" evidence="1">
    <location>
        <begin position="1"/>
        <end position="20"/>
    </location>
</feature>
<dbReference type="EMBL" id="JASSZA010000019">
    <property type="protein sequence ID" value="KAK2089160.1"/>
    <property type="molecule type" value="Genomic_DNA"/>
</dbReference>
<dbReference type="InterPro" id="IPR021666">
    <property type="entry name" value="Troponin-I_N"/>
</dbReference>
<reference evidence="2 3" key="1">
    <citation type="submission" date="2023-05" db="EMBL/GenBank/DDBJ databases">
        <title>B98-5 Cell Line De Novo Hybrid Assembly: An Optical Mapping Approach.</title>
        <authorList>
            <person name="Kananen K."/>
            <person name="Auerbach J.A."/>
            <person name="Kautto E."/>
            <person name="Blachly J.S."/>
        </authorList>
    </citation>
    <scope>NUCLEOTIDE SEQUENCE [LARGE SCALE GENOMIC DNA]</scope>
    <source>
        <strain evidence="2">B95-8</strain>
        <tissue evidence="2">Cell line</tissue>
    </source>
</reference>
<evidence type="ECO:0000313" key="2">
    <source>
        <dbReference type="EMBL" id="KAK2089160.1"/>
    </source>
</evidence>
<accession>A0ABQ9TXC7</accession>
<protein>
    <submittedName>
        <fullName evidence="2">Uncharacterized protein</fullName>
    </submittedName>
</protein>
<feature type="region of interest" description="Disordered" evidence="1">
    <location>
        <begin position="44"/>
        <end position="103"/>
    </location>
</feature>
<comment type="caution">
    <text evidence="2">The sequence shown here is derived from an EMBL/GenBank/DDBJ whole genome shotgun (WGS) entry which is preliminary data.</text>
</comment>
<evidence type="ECO:0000313" key="3">
    <source>
        <dbReference type="Proteomes" id="UP001266305"/>
    </source>
</evidence>
<proteinExistence type="predicted"/>
<name>A0ABQ9TXC7_SAGOE</name>
<dbReference type="Proteomes" id="UP001266305">
    <property type="component" value="Unassembled WGS sequence"/>
</dbReference>
<organism evidence="2 3">
    <name type="scientific">Saguinus oedipus</name>
    <name type="common">Cotton-top tamarin</name>
    <name type="synonym">Oedipomidas oedipus</name>
    <dbReference type="NCBI Taxonomy" id="9490"/>
    <lineage>
        <taxon>Eukaryota</taxon>
        <taxon>Metazoa</taxon>
        <taxon>Chordata</taxon>
        <taxon>Craniata</taxon>
        <taxon>Vertebrata</taxon>
        <taxon>Euteleostomi</taxon>
        <taxon>Mammalia</taxon>
        <taxon>Eutheria</taxon>
        <taxon>Euarchontoglires</taxon>
        <taxon>Primates</taxon>
        <taxon>Haplorrhini</taxon>
        <taxon>Platyrrhini</taxon>
        <taxon>Cebidae</taxon>
        <taxon>Callitrichinae</taxon>
        <taxon>Saguinus</taxon>
    </lineage>
</organism>
<sequence>MSVSRAGGERPRSGGPRCLGFRVDKTDFSVLQAERAPSTAALQIKHNIAGEPRPAPAPVRRRSSNYRAYATEPHAKVGRGFQGAEYSRGRDPRPWGRGEEPEQ</sequence>
<feature type="compositionally biased region" description="Basic and acidic residues" evidence="1">
    <location>
        <begin position="87"/>
        <end position="103"/>
    </location>
</feature>
<keyword evidence="3" id="KW-1185">Reference proteome</keyword>
<gene>
    <name evidence="2" type="ORF">P7K49_035067</name>
</gene>
<evidence type="ECO:0000256" key="1">
    <source>
        <dbReference type="SAM" id="MobiDB-lite"/>
    </source>
</evidence>
<dbReference type="Pfam" id="PF11636">
    <property type="entry name" value="Troponin-I_N"/>
    <property type="match status" value="1"/>
</dbReference>